<gene>
    <name evidence="1" type="ORF">LIER_27132</name>
</gene>
<dbReference type="EMBL" id="BAABME010008648">
    <property type="protein sequence ID" value="GAA0173540.1"/>
    <property type="molecule type" value="Genomic_DNA"/>
</dbReference>
<evidence type="ECO:0000313" key="1">
    <source>
        <dbReference type="EMBL" id="GAA0173540.1"/>
    </source>
</evidence>
<proteinExistence type="predicted"/>
<evidence type="ECO:0000313" key="2">
    <source>
        <dbReference type="Proteomes" id="UP001454036"/>
    </source>
</evidence>
<keyword evidence="2" id="KW-1185">Reference proteome</keyword>
<accession>A0AAV3REL0</accession>
<sequence>MTGEYSSNTWIIDSGAFHHFAGSIFCMTDTRSIAPCPIGLPDGHWHNTTIEGRDQRSRNLIGAGDLSVRFWGGCILAAVHVINQTPSGILGDKLPFEILLGTAPSTAHLRLLRVGILGAYASLIINFPKGTNFLLEVGVMSSCGILILKKSVASGTVDSGSNSPALLLDDEELEVTRLEAEWLSWLWGSRGAAPRFLLSNRKGGGGVVPVSAQSTDPVFPQSADVSPVVEQLCRGLRTKHPSVLLNDYVTHTIRVLSPSSPLTSSLTPRGSLYHLAHYVNFDIFSLRDLVFLAIVVTGAEPRNFSDSISDPGWCDAMGQEIAALDSNDTWVMEPLPPTKKALGSKRVYKIKYRSNGSVERLKARLVIL</sequence>
<name>A0AAV3REL0_LITER</name>
<reference evidence="1 2" key="1">
    <citation type="submission" date="2024-01" db="EMBL/GenBank/DDBJ databases">
        <title>The complete chloroplast genome sequence of Lithospermum erythrorhizon: insights into the phylogenetic relationship among Boraginaceae species and the maternal lineages of purple gromwells.</title>
        <authorList>
            <person name="Okada T."/>
            <person name="Watanabe K."/>
        </authorList>
    </citation>
    <scope>NUCLEOTIDE SEQUENCE [LARGE SCALE GENOMIC DNA]</scope>
</reference>
<dbReference type="Proteomes" id="UP001454036">
    <property type="component" value="Unassembled WGS sequence"/>
</dbReference>
<organism evidence="1 2">
    <name type="scientific">Lithospermum erythrorhizon</name>
    <name type="common">Purple gromwell</name>
    <name type="synonym">Lithospermum officinale var. erythrorhizon</name>
    <dbReference type="NCBI Taxonomy" id="34254"/>
    <lineage>
        <taxon>Eukaryota</taxon>
        <taxon>Viridiplantae</taxon>
        <taxon>Streptophyta</taxon>
        <taxon>Embryophyta</taxon>
        <taxon>Tracheophyta</taxon>
        <taxon>Spermatophyta</taxon>
        <taxon>Magnoliopsida</taxon>
        <taxon>eudicotyledons</taxon>
        <taxon>Gunneridae</taxon>
        <taxon>Pentapetalae</taxon>
        <taxon>asterids</taxon>
        <taxon>lamiids</taxon>
        <taxon>Boraginales</taxon>
        <taxon>Boraginaceae</taxon>
        <taxon>Boraginoideae</taxon>
        <taxon>Lithospermeae</taxon>
        <taxon>Lithospermum</taxon>
    </lineage>
</organism>
<comment type="caution">
    <text evidence="1">The sequence shown here is derived from an EMBL/GenBank/DDBJ whole genome shotgun (WGS) entry which is preliminary data.</text>
</comment>
<protein>
    <submittedName>
        <fullName evidence="1">Uncharacterized protein</fullName>
    </submittedName>
</protein>
<dbReference type="AlphaFoldDB" id="A0AAV3REL0"/>